<dbReference type="GO" id="GO:0016020">
    <property type="term" value="C:membrane"/>
    <property type="evidence" value="ECO:0007669"/>
    <property type="project" value="InterPro"/>
</dbReference>
<dbReference type="Gene3D" id="2.40.10.10">
    <property type="entry name" value="Trypsin-like serine proteases"/>
    <property type="match status" value="2"/>
</dbReference>
<organism evidence="16 17">
    <name type="scientific">Turnip rosette virus</name>
    <dbReference type="NCBI Taxonomy" id="218923"/>
    <lineage>
        <taxon>Viruses</taxon>
        <taxon>Riboviria</taxon>
        <taxon>Orthornavirae</taxon>
        <taxon>Pisuviricota</taxon>
        <taxon>Pisoniviricetes</taxon>
        <taxon>Sobelivirales</taxon>
        <taxon>Solemoviridae</taxon>
        <taxon>Sobemovirus</taxon>
        <taxon>Sobemovirus TROV</taxon>
    </lineage>
</organism>
<reference evidence="16 17" key="1">
    <citation type="journal article" date="2013" name="Virology">
        <title>An essential fifth coding ORF in the sobemoviruses.</title>
        <authorList>
            <person name="Ling R."/>
            <person name="Pate A.E."/>
            <person name="Carr J.P."/>
            <person name="Firth A.E."/>
        </authorList>
    </citation>
    <scope>NUCLEOTIDE SEQUENCE [LARGE SCALE GENOMIC DNA]</scope>
    <source>
        <strain evidence="16">TRoV-1</strain>
    </source>
</reference>
<evidence type="ECO:0000256" key="5">
    <source>
        <dbReference type="ARBA" id="ARBA00022729"/>
    </source>
</evidence>
<keyword evidence="4 14" id="KW-0812">Transmembrane</keyword>
<evidence type="ECO:0000256" key="11">
    <source>
        <dbReference type="ARBA" id="ARBA00023136"/>
    </source>
</evidence>
<dbReference type="GO" id="GO:0006508">
    <property type="term" value="P:proteolysis"/>
    <property type="evidence" value="ECO:0007669"/>
    <property type="project" value="UniProtKB-KW"/>
</dbReference>
<feature type="compositionally biased region" description="Polar residues" evidence="13">
    <location>
        <begin position="410"/>
        <end position="429"/>
    </location>
</feature>
<dbReference type="GeneID" id="2753512"/>
<evidence type="ECO:0000256" key="8">
    <source>
        <dbReference type="ARBA" id="ARBA00022825"/>
    </source>
</evidence>
<evidence type="ECO:0000256" key="3">
    <source>
        <dbReference type="ARBA" id="ARBA00022670"/>
    </source>
</evidence>
<dbReference type="EMBL" id="KC778720">
    <property type="protein sequence ID" value="AGP50162.1"/>
    <property type="molecule type" value="Genomic_RNA"/>
</dbReference>
<evidence type="ECO:0000313" key="17">
    <source>
        <dbReference type="Proteomes" id="UP000201819"/>
    </source>
</evidence>
<evidence type="ECO:0000256" key="1">
    <source>
        <dbReference type="ARBA" id="ARBA00004301"/>
    </source>
</evidence>
<evidence type="ECO:0000256" key="9">
    <source>
        <dbReference type="ARBA" id="ARBA00022870"/>
    </source>
</evidence>
<feature type="compositionally biased region" description="Basic residues" evidence="13">
    <location>
        <begin position="444"/>
        <end position="454"/>
    </location>
</feature>
<evidence type="ECO:0000256" key="12">
    <source>
        <dbReference type="ARBA" id="ARBA00029410"/>
    </source>
</evidence>
<keyword evidence="10 14" id="KW-1133">Transmembrane helix</keyword>
<dbReference type="InterPro" id="IPR043504">
    <property type="entry name" value="Peptidase_S1_PA_chymotrypsin"/>
</dbReference>
<dbReference type="RefSeq" id="YP_008869287.1">
    <property type="nucleotide sequence ID" value="NC_004553.3"/>
</dbReference>
<evidence type="ECO:0000259" key="15">
    <source>
        <dbReference type="PROSITE" id="PS51868"/>
    </source>
</evidence>
<accession>S4YZ53</accession>
<evidence type="ECO:0000256" key="7">
    <source>
        <dbReference type="ARBA" id="ARBA00022801"/>
    </source>
</evidence>
<evidence type="ECO:0000256" key="2">
    <source>
        <dbReference type="ARBA" id="ARBA00022520"/>
    </source>
</evidence>
<evidence type="ECO:0000256" key="14">
    <source>
        <dbReference type="SAM" id="Phobius"/>
    </source>
</evidence>
<comment type="function">
    <text evidence="12">Covalently attached to the 5' extremity of the genomic and subgenomic RNAs. It may serve as a primer for the replicase.</text>
</comment>
<feature type="compositionally biased region" description="Polar residues" evidence="13">
    <location>
        <begin position="523"/>
        <end position="538"/>
    </location>
</feature>
<evidence type="ECO:0000256" key="4">
    <source>
        <dbReference type="ARBA" id="ARBA00022692"/>
    </source>
</evidence>
<keyword evidence="11 14" id="KW-0472">Membrane</keyword>
<keyword evidence="7" id="KW-0378">Hydrolase</keyword>
<dbReference type="PRINTS" id="PR00913">
    <property type="entry name" value="LVIRUSORF2"/>
</dbReference>
<dbReference type="InterPro" id="IPR009003">
    <property type="entry name" value="Peptidase_S1_PA"/>
</dbReference>
<dbReference type="Proteomes" id="UP000201819">
    <property type="component" value="Segment"/>
</dbReference>
<keyword evidence="6" id="KW-0688">Ribosomal frameshifting</keyword>
<feature type="transmembrane region" description="Helical" evidence="14">
    <location>
        <begin position="36"/>
        <end position="57"/>
    </location>
</feature>
<feature type="region of interest" description="Disordered" evidence="13">
    <location>
        <begin position="516"/>
        <end position="538"/>
    </location>
</feature>
<keyword evidence="5" id="KW-0732">Signal</keyword>
<dbReference type="InterPro" id="IPR000382">
    <property type="entry name" value="Peptidase_S39B_luteovirus"/>
</dbReference>
<keyword evidence="8" id="KW-0720">Serine protease</keyword>
<evidence type="ECO:0000256" key="10">
    <source>
        <dbReference type="ARBA" id="ARBA00022989"/>
    </source>
</evidence>
<dbReference type="PROSITE" id="PS51868">
    <property type="entry name" value="PEPTIDASE_S39"/>
    <property type="match status" value="1"/>
</dbReference>
<comment type="subcellular location">
    <subcellularLocation>
        <location evidence="1">Host membrane</location>
        <topology evidence="1">Multi-pass membrane protein</topology>
    </subcellularLocation>
</comment>
<dbReference type="InterPro" id="IPR018019">
    <property type="entry name" value="Luteovirus_Orf2"/>
</dbReference>
<dbReference type="Pfam" id="PF02122">
    <property type="entry name" value="Peptidase_S39"/>
    <property type="match status" value="1"/>
</dbReference>
<keyword evidence="9" id="KW-1043">Host membrane</keyword>
<feature type="transmembrane region" description="Helical" evidence="14">
    <location>
        <begin position="7"/>
        <end position="30"/>
    </location>
</feature>
<proteinExistence type="predicted"/>
<evidence type="ECO:0000256" key="6">
    <source>
        <dbReference type="ARBA" id="ARBA00022758"/>
    </source>
</evidence>
<dbReference type="GO" id="GO:0004252">
    <property type="term" value="F:serine-type endopeptidase activity"/>
    <property type="evidence" value="ECO:0007669"/>
    <property type="project" value="InterPro"/>
</dbReference>
<dbReference type="GO" id="GO:0070008">
    <property type="term" value="F:serine-type exopeptidase activity"/>
    <property type="evidence" value="ECO:0007669"/>
    <property type="project" value="InterPro"/>
</dbReference>
<keyword evidence="3" id="KW-0645">Protease</keyword>
<sequence length="538" mass="58893">MLSLRSIVKLIVAALNVMFVVTIGVCARVLAPERPVNWNFVALLLTPVLALIAFELLTELRKWMVYTVKEEDLPAPLSLDSTPRFDPIHGITSTVTVDGKVYQVVIQPEYWHLVSPNRSQDGNKETVCIDRMSTVTPAGKEPPSLVTLKVGDRVVGMGSRVSWGGNTYLLTAAHVCALHKDIYIYKNAIGTPLGAGWTRRYGATHKTADFTLIEVPPTVWAKLGVKAASLQPLNKLSVVTVYSANSSTVITSSSSRAVTQEFRHVIIHSCNTTAGTSGSPLYSGDNVVGVHLGTEVTMHSNRACNVGLVLGAFHESIISQGTLSEISADEAADRDYDFVDFSVEGLGRLSMGKGEFYLRNDRGITIEEIRKKGRKIWTEDFDEESDDGIFETLPVSSLNCQRASDEIVCSPSSSLEITNGNKATSQKTESASKKLGSPGLLSRNQRRKERKRLQKLSQEKSPKSQTTPGPKEDQRPKGSPSTSKRVGSEEPKSQMESERLLRDLSKSIQQLTVLLNSREGGITKTSSSTSQTWRARQT</sequence>
<name>S4YZ53_9VIRU</name>
<feature type="domain" description="Peptidase S39" evidence="15">
    <location>
        <begin position="129"/>
        <end position="320"/>
    </location>
</feature>
<dbReference type="GO" id="GO:0033644">
    <property type="term" value="C:host cell membrane"/>
    <property type="evidence" value="ECO:0007669"/>
    <property type="project" value="UniProtKB-SubCell"/>
</dbReference>
<evidence type="ECO:0000313" key="16">
    <source>
        <dbReference type="EMBL" id="AGP50162.1"/>
    </source>
</evidence>
<dbReference type="GO" id="GO:0075523">
    <property type="term" value="P:viral translational frameshifting"/>
    <property type="evidence" value="ECO:0007669"/>
    <property type="project" value="UniProtKB-KW"/>
</dbReference>
<keyword evidence="17" id="KW-1185">Reference proteome</keyword>
<feature type="compositionally biased region" description="Basic and acidic residues" evidence="13">
    <location>
        <begin position="486"/>
        <end position="503"/>
    </location>
</feature>
<evidence type="ECO:0000256" key="13">
    <source>
        <dbReference type="SAM" id="MobiDB-lite"/>
    </source>
</evidence>
<dbReference type="KEGG" id="vg:2753512"/>
<dbReference type="SUPFAM" id="SSF50494">
    <property type="entry name" value="Trypsin-like serine proteases"/>
    <property type="match status" value="1"/>
</dbReference>
<keyword evidence="2" id="KW-0191">Covalent protein-RNA linkage</keyword>
<protein>
    <submittedName>
        <fullName evidence="16">Polyprotein P2a</fullName>
    </submittedName>
</protein>
<feature type="region of interest" description="Disordered" evidence="13">
    <location>
        <begin position="410"/>
        <end position="503"/>
    </location>
</feature>